<dbReference type="AlphaFoldDB" id="S8E6G7"/>
<accession>S8E6G7</accession>
<feature type="compositionally biased region" description="Polar residues" evidence="1">
    <location>
        <begin position="8"/>
        <end position="20"/>
    </location>
</feature>
<dbReference type="EMBL" id="AUSU01001267">
    <property type="protein sequence ID" value="EPS71423.1"/>
    <property type="molecule type" value="Genomic_DNA"/>
</dbReference>
<evidence type="ECO:0000313" key="2">
    <source>
        <dbReference type="EMBL" id="EPS71423.1"/>
    </source>
</evidence>
<keyword evidence="3" id="KW-1185">Reference proteome</keyword>
<comment type="caution">
    <text evidence="2">The sequence shown here is derived from an EMBL/GenBank/DDBJ whole genome shotgun (WGS) entry which is preliminary data.</text>
</comment>
<feature type="region of interest" description="Disordered" evidence="1">
    <location>
        <begin position="1"/>
        <end position="41"/>
    </location>
</feature>
<dbReference type="Proteomes" id="UP000015453">
    <property type="component" value="Unassembled WGS sequence"/>
</dbReference>
<feature type="non-terminal residue" evidence="2">
    <location>
        <position position="1"/>
    </location>
</feature>
<dbReference type="PANTHER" id="PTHR46741">
    <property type="entry name" value="OS09G0413600 PROTEIN"/>
    <property type="match status" value="1"/>
</dbReference>
<feature type="non-terminal residue" evidence="2">
    <location>
        <position position="372"/>
    </location>
</feature>
<dbReference type="Pfam" id="PF07891">
    <property type="entry name" value="DUF1666"/>
    <property type="match status" value="1"/>
</dbReference>
<sequence length="372" mass="43385">DGFLSESDFPTSSQTQTDFLSETDFIQEDEPQGIPSSSKPPECVWEHQELIDQLKMELRKVKATTGRRGGLPTILEEPDEPPFKIGTAIDDELHTFYKRYTEAMRQFDILNYQKMYAMGFLDHEFQSELKPPPLKSLVSHNLWLLKHRTHGSNPIKKLINELQGDLEVVYVGQICTTWEFLNLQYKRALELWAADPHGIHRHYSQVGGEFRHFQALIQRFLEDERLGGGGPRVESYVKSRCVLRNLLQVPMIRGSIERRKEEEGKWMTSRGLVETIEESIATFWGFLESDPDWQNQKKKKKTVDSKGAEEEVRKLLEKKERKVRRRGGDDDGWDEGIKFLWEVELKLVNRALRLQRINGEQLAWCRNKLSTI</sequence>
<protein>
    <submittedName>
        <fullName evidence="2">Uncharacterized protein</fullName>
    </submittedName>
</protein>
<dbReference type="PANTHER" id="PTHR46741:SF2">
    <property type="entry name" value="RIBOSOMAL PROTEIN L34AE"/>
    <property type="match status" value="1"/>
</dbReference>
<evidence type="ECO:0000256" key="1">
    <source>
        <dbReference type="SAM" id="MobiDB-lite"/>
    </source>
</evidence>
<organism evidence="2 3">
    <name type="scientific">Genlisea aurea</name>
    <dbReference type="NCBI Taxonomy" id="192259"/>
    <lineage>
        <taxon>Eukaryota</taxon>
        <taxon>Viridiplantae</taxon>
        <taxon>Streptophyta</taxon>
        <taxon>Embryophyta</taxon>
        <taxon>Tracheophyta</taxon>
        <taxon>Spermatophyta</taxon>
        <taxon>Magnoliopsida</taxon>
        <taxon>eudicotyledons</taxon>
        <taxon>Gunneridae</taxon>
        <taxon>Pentapetalae</taxon>
        <taxon>asterids</taxon>
        <taxon>lamiids</taxon>
        <taxon>Lamiales</taxon>
        <taxon>Lentibulariaceae</taxon>
        <taxon>Genlisea</taxon>
    </lineage>
</organism>
<evidence type="ECO:0000313" key="3">
    <source>
        <dbReference type="Proteomes" id="UP000015453"/>
    </source>
</evidence>
<dbReference type="OrthoDB" id="772197at2759"/>
<gene>
    <name evidence="2" type="ORF">M569_03335</name>
</gene>
<name>S8E6G7_9LAMI</name>
<proteinExistence type="predicted"/>
<reference evidence="2 3" key="1">
    <citation type="journal article" date="2013" name="BMC Genomics">
        <title>The miniature genome of a carnivorous plant Genlisea aurea contains a low number of genes and short non-coding sequences.</title>
        <authorList>
            <person name="Leushkin E.V."/>
            <person name="Sutormin R.A."/>
            <person name="Nabieva E.R."/>
            <person name="Penin A.A."/>
            <person name="Kondrashov A.S."/>
            <person name="Logacheva M.D."/>
        </authorList>
    </citation>
    <scope>NUCLEOTIDE SEQUENCE [LARGE SCALE GENOMIC DNA]</scope>
</reference>
<dbReference type="InterPro" id="IPR012870">
    <property type="entry name" value="DUF1666"/>
</dbReference>